<evidence type="ECO:0000256" key="1">
    <source>
        <dbReference type="ARBA" id="ARBA00022884"/>
    </source>
</evidence>
<reference evidence="3" key="1">
    <citation type="submission" date="2020-11" db="EMBL/GenBank/DDBJ databases">
        <authorList>
            <person name="Tran Van P."/>
        </authorList>
    </citation>
    <scope>NUCLEOTIDE SEQUENCE</scope>
</reference>
<dbReference type="GO" id="GO:0004525">
    <property type="term" value="F:ribonuclease III activity"/>
    <property type="evidence" value="ECO:0007669"/>
    <property type="project" value="InterPro"/>
</dbReference>
<dbReference type="PROSITE" id="PS50142">
    <property type="entry name" value="RNASE_3_2"/>
    <property type="match status" value="1"/>
</dbReference>
<dbReference type="GO" id="GO:0031053">
    <property type="term" value="P:primary miRNA processing"/>
    <property type="evidence" value="ECO:0007669"/>
    <property type="project" value="TreeGrafter"/>
</dbReference>
<dbReference type="InterPro" id="IPR058938">
    <property type="entry name" value="Helical_CED_Drosha"/>
</dbReference>
<sequence>MDIKQLSLCSVPWWHAVIVDCLQTKTPTIIHYDEHEFIFEGFSMFSHFPLEKLPTCKVIRFNIEYMILYVEEKMPESFSIRQLDLFYDYIFHELLELVDLDFRAHDDKEGCPQFHFMPRFSRDLPDNGKEILSMNEVMRYLINNGGPLIDETKLAEFSNMPQFQWQNFADEIKGYNWLAGMVVTYPGMKPCSLRVDQLDRDQSKNDQQSYPEIVHFGIRPPQLSYAGNLDYQGLYSLCASYQKAWRDYVKFRHLLANMPKPSFEDKRKLECKEIRLQEMRTQSKMKRDVTVAVSAKGFYRTGIMCDVVQHAMLIPVLVCHLRFHRSCDMLEKVVSYKFKNRFILQLALTHPSYSYAAQRRTIAALNFGSSVVLVLEGNHHARGTEFESVGRREPCQSFQQINYSRLSQENFGTNPDHARNTLTNCGIRQPEYGDRRIHYMNTRKRGENKLKNQLFARFGGLMVLGVGLVVHVPIKSVSVPKFVVPRFHVGDHWHTTTHASIKNIGTSIETGFIDTCITVLTLAIDQMADDGETGPQIPVGCTEVTVNIQWLHSTQGINTLINIMSRFGKKEETQSNITHNERLEFLGDAVVEFLTSIHLFHMFPDLEEGGLATYRAALVQNQHLAVLAKVLNLDQFMLYAHGSDLCHDLELRHAMANCFEAFMGALFLDGGIQVPDHVFSETMFKDQDVLLGVWKNYPPHPLQEQEPAGDRKWIKSFKLLQKLTEFEENIGVQFTHIRLLARAFTDRSIGYTNLTL</sequence>
<dbReference type="PANTHER" id="PTHR11207:SF0">
    <property type="entry name" value="RIBONUCLEASE 3"/>
    <property type="match status" value="1"/>
</dbReference>
<evidence type="ECO:0000313" key="3">
    <source>
        <dbReference type="EMBL" id="CAD7256805.1"/>
    </source>
</evidence>
<feature type="domain" description="RNase III" evidence="2">
    <location>
        <begin position="579"/>
        <end position="671"/>
    </location>
</feature>
<dbReference type="EMBL" id="OC000293">
    <property type="protein sequence ID" value="CAD7256805.1"/>
    <property type="molecule type" value="Genomic_DNA"/>
</dbReference>
<organism evidence="3">
    <name type="scientific">Timema shepardi</name>
    <name type="common">Walking stick</name>
    <dbReference type="NCBI Taxonomy" id="629360"/>
    <lineage>
        <taxon>Eukaryota</taxon>
        <taxon>Metazoa</taxon>
        <taxon>Ecdysozoa</taxon>
        <taxon>Arthropoda</taxon>
        <taxon>Hexapoda</taxon>
        <taxon>Insecta</taxon>
        <taxon>Pterygota</taxon>
        <taxon>Neoptera</taxon>
        <taxon>Polyneoptera</taxon>
        <taxon>Phasmatodea</taxon>
        <taxon>Timematodea</taxon>
        <taxon>Timematoidea</taxon>
        <taxon>Timematidae</taxon>
        <taxon>Timema</taxon>
    </lineage>
</organism>
<protein>
    <recommendedName>
        <fullName evidence="2">RNase III domain-containing protein</fullName>
    </recommendedName>
</protein>
<evidence type="ECO:0000259" key="2">
    <source>
        <dbReference type="PROSITE" id="PS50142"/>
    </source>
</evidence>
<dbReference type="PROSITE" id="PS00517">
    <property type="entry name" value="RNASE_3_1"/>
    <property type="match status" value="1"/>
</dbReference>
<dbReference type="GO" id="GO:0003723">
    <property type="term" value="F:RNA binding"/>
    <property type="evidence" value="ECO:0007669"/>
    <property type="project" value="UniProtKB-KW"/>
</dbReference>
<dbReference type="PANTHER" id="PTHR11207">
    <property type="entry name" value="RIBONUCLEASE III"/>
    <property type="match status" value="1"/>
</dbReference>
<dbReference type="Pfam" id="PF14622">
    <property type="entry name" value="Ribonucleas_3_3"/>
    <property type="match status" value="1"/>
</dbReference>
<accession>A0A7R9FVF5</accession>
<dbReference type="InterPro" id="IPR036389">
    <property type="entry name" value="RNase_III_sf"/>
</dbReference>
<dbReference type="GO" id="GO:0031054">
    <property type="term" value="P:pre-miRNA processing"/>
    <property type="evidence" value="ECO:0007669"/>
    <property type="project" value="TreeGrafter"/>
</dbReference>
<dbReference type="InterPro" id="IPR000999">
    <property type="entry name" value="RNase_III_dom"/>
</dbReference>
<keyword evidence="1" id="KW-0694">RNA-binding</keyword>
<dbReference type="GO" id="GO:0070877">
    <property type="term" value="C:microprocessor complex"/>
    <property type="evidence" value="ECO:0007669"/>
    <property type="project" value="TreeGrafter"/>
</dbReference>
<dbReference type="Gene3D" id="1.10.1520.10">
    <property type="entry name" value="Ribonuclease III domain"/>
    <property type="match status" value="1"/>
</dbReference>
<name>A0A7R9FVF5_TIMSH</name>
<gene>
    <name evidence="3" type="ORF">TSIB3V08_LOCUS1080</name>
</gene>
<dbReference type="SMART" id="SM00535">
    <property type="entry name" value="RIBOc"/>
    <property type="match status" value="1"/>
</dbReference>
<dbReference type="CDD" id="cd00593">
    <property type="entry name" value="RIBOc"/>
    <property type="match status" value="1"/>
</dbReference>
<dbReference type="AlphaFoldDB" id="A0A7R9FVF5"/>
<proteinExistence type="predicted"/>
<dbReference type="SUPFAM" id="SSF69065">
    <property type="entry name" value="RNase III domain-like"/>
    <property type="match status" value="1"/>
</dbReference>
<dbReference type="Pfam" id="PF26050">
    <property type="entry name" value="Helical_CED_Drosha"/>
    <property type="match status" value="1"/>
</dbReference>